<dbReference type="EMBL" id="LT622833">
    <property type="protein sequence ID" value="SCW20876.1"/>
    <property type="molecule type" value="Genomic_DNA"/>
</dbReference>
<organism evidence="2">
    <name type="scientific">Streptococcus salivarius</name>
    <dbReference type="NCBI Taxonomy" id="1304"/>
    <lineage>
        <taxon>Bacteria</taxon>
        <taxon>Bacillati</taxon>
        <taxon>Bacillota</taxon>
        <taxon>Bacilli</taxon>
        <taxon>Lactobacillales</taxon>
        <taxon>Streptococcaceae</taxon>
        <taxon>Streptococcus</taxon>
    </lineage>
</organism>
<dbReference type="RefSeq" id="WP_175060983.1">
    <property type="nucleotide sequence ID" value="NZ_LR793268.1"/>
</dbReference>
<name>A0A1R3TFI8_STRSL</name>
<dbReference type="Pfam" id="PF06114">
    <property type="entry name" value="Peptidase_M78"/>
    <property type="match status" value="1"/>
</dbReference>
<dbReference type="AlphaFoldDB" id="A0A1R3TFI8"/>
<dbReference type="GO" id="GO:0008233">
    <property type="term" value="F:peptidase activity"/>
    <property type="evidence" value="ECO:0007669"/>
    <property type="project" value="UniProtKB-KW"/>
</dbReference>
<reference evidence="2" key="1">
    <citation type="submission" date="2016-08" db="EMBL/GenBank/DDBJ databases">
        <authorList>
            <person name="Seilhamer J.J."/>
        </authorList>
    </citation>
    <scope>NUCLEOTIDE SEQUENCE</scope>
    <source>
        <strain evidence="2">L60</strain>
    </source>
</reference>
<gene>
    <name evidence="2" type="primary">ORFQ</name>
</gene>
<dbReference type="PANTHER" id="PTHR43236:SF1">
    <property type="entry name" value="BLL7220 PROTEIN"/>
    <property type="match status" value="1"/>
</dbReference>
<evidence type="ECO:0000259" key="1">
    <source>
        <dbReference type="Pfam" id="PF06114"/>
    </source>
</evidence>
<accession>A0A1R3TFI8</accession>
<dbReference type="GO" id="GO:0006508">
    <property type="term" value="P:proteolysis"/>
    <property type="evidence" value="ECO:0007669"/>
    <property type="project" value="UniProtKB-KW"/>
</dbReference>
<keyword evidence="2" id="KW-0645">Protease</keyword>
<feature type="domain" description="IrrE N-terminal-like" evidence="1">
    <location>
        <begin position="76"/>
        <end position="159"/>
    </location>
</feature>
<proteinExistence type="predicted"/>
<reference evidence="2" key="2">
    <citation type="submission" date="2017-02" db="EMBL/GenBank/DDBJ databases">
        <title>Diversity of integrative and conjugative elements of Streptococcus salivarius and their intra- and interspecies transfer.</title>
        <authorList>
            <person name="Dahmane N."/>
            <person name="Libante V."/>
            <person name="Charron-Bourgoin F."/>
            <person name="Guedon E."/>
            <person name="Guedon G."/>
            <person name="Leblond-Bourget N."/>
            <person name="Payot S."/>
        </authorList>
    </citation>
    <scope>NUCLEOTIDE SEQUENCE</scope>
    <source>
        <strain evidence="2">L60</strain>
    </source>
</reference>
<sequence>MREVYARVTQIARQNLYQFMKDNQISPLDYHFDYYFATCVEVYDIKILEHHFSNRKIEGLTMIDDEGVSFSYEKENPIVKQNFTKCHELGHFILGHDGNMFTELSRGSESRFEMEANLFSAFILMPDIVLLSNIYYRQSRFNKILSDLVVSAEALIYRLRDMFRYYLDSDYQKINQAITSYRQNENQAILSLFEQIKEEIETEYRAFVANPFVVVLTSLETDDFVLSLDFPDLLENDFRKELEQLDSDIETWAEFDFGKAIGYAWNKTKITKKQAQSRVRTLLLLEKK</sequence>
<evidence type="ECO:0000313" key="2">
    <source>
        <dbReference type="EMBL" id="SCW20876.1"/>
    </source>
</evidence>
<dbReference type="InterPro" id="IPR052345">
    <property type="entry name" value="Rad_response_metalloprotease"/>
</dbReference>
<dbReference type="InterPro" id="IPR010359">
    <property type="entry name" value="IrrE_HExxH"/>
</dbReference>
<keyword evidence="2" id="KW-0378">Hydrolase</keyword>
<dbReference type="PANTHER" id="PTHR43236">
    <property type="entry name" value="ANTITOXIN HIGA1"/>
    <property type="match status" value="1"/>
</dbReference>
<dbReference type="Gene3D" id="1.10.10.2910">
    <property type="match status" value="1"/>
</dbReference>
<protein>
    <submittedName>
        <fullName evidence="2">Putative ImmA protease</fullName>
    </submittedName>
</protein>